<dbReference type="GO" id="GO:0005886">
    <property type="term" value="C:plasma membrane"/>
    <property type="evidence" value="ECO:0007669"/>
    <property type="project" value="TreeGrafter"/>
</dbReference>
<dbReference type="Gene3D" id="3.30.565.10">
    <property type="entry name" value="Histidine kinase-like ATPase, C-terminal domain"/>
    <property type="match status" value="1"/>
</dbReference>
<dbReference type="Gene3D" id="1.10.287.130">
    <property type="match status" value="1"/>
</dbReference>
<feature type="transmembrane region" description="Helical" evidence="11">
    <location>
        <begin position="163"/>
        <end position="189"/>
    </location>
</feature>
<dbReference type="Proteomes" id="UP000289200">
    <property type="component" value="Unassembled WGS sequence"/>
</dbReference>
<dbReference type="EC" id="2.7.13.3" evidence="3"/>
<dbReference type="PROSITE" id="PS50885">
    <property type="entry name" value="HAMP"/>
    <property type="match status" value="1"/>
</dbReference>
<evidence type="ECO:0000256" key="6">
    <source>
        <dbReference type="ARBA" id="ARBA00022692"/>
    </source>
</evidence>
<evidence type="ECO:0000256" key="5">
    <source>
        <dbReference type="ARBA" id="ARBA00022679"/>
    </source>
</evidence>
<accession>A0A3S4DHS8</accession>
<reference evidence="15" key="1">
    <citation type="submission" date="2018-10" db="EMBL/GenBank/DDBJ databases">
        <authorList>
            <person name="Peiro R."/>
            <person name="Begona"/>
            <person name="Cbmso G."/>
            <person name="Lopez M."/>
            <person name="Gonzalez S."/>
            <person name="Sacristan E."/>
            <person name="Castillo E."/>
        </authorList>
    </citation>
    <scope>NUCLEOTIDE SEQUENCE [LARGE SCALE GENOMIC DNA]</scope>
</reference>
<evidence type="ECO:0000313" key="15">
    <source>
        <dbReference type="Proteomes" id="UP000289200"/>
    </source>
</evidence>
<dbReference type="SMART" id="SM00387">
    <property type="entry name" value="HATPase_c"/>
    <property type="match status" value="1"/>
</dbReference>
<dbReference type="PANTHER" id="PTHR45436">
    <property type="entry name" value="SENSOR HISTIDINE KINASE YKOH"/>
    <property type="match status" value="1"/>
</dbReference>
<feature type="domain" description="Histidine kinase" evidence="12">
    <location>
        <begin position="256"/>
        <end position="456"/>
    </location>
</feature>
<keyword evidence="4" id="KW-0597">Phosphoprotein</keyword>
<evidence type="ECO:0000256" key="1">
    <source>
        <dbReference type="ARBA" id="ARBA00000085"/>
    </source>
</evidence>
<keyword evidence="15" id="KW-1185">Reference proteome</keyword>
<evidence type="ECO:0000256" key="7">
    <source>
        <dbReference type="ARBA" id="ARBA00022777"/>
    </source>
</evidence>
<comment type="catalytic activity">
    <reaction evidence="1">
        <text>ATP + protein L-histidine = ADP + protein N-phospho-L-histidine.</text>
        <dbReference type="EC" id="2.7.13.3"/>
    </reaction>
</comment>
<keyword evidence="9" id="KW-0902">Two-component regulatory system</keyword>
<dbReference type="SMART" id="SM00388">
    <property type="entry name" value="HisKA"/>
    <property type="match status" value="1"/>
</dbReference>
<dbReference type="SUPFAM" id="SSF47384">
    <property type="entry name" value="Homodimeric domain of signal transducing histidine kinase"/>
    <property type="match status" value="1"/>
</dbReference>
<dbReference type="Pfam" id="PF02518">
    <property type="entry name" value="HATPase_c"/>
    <property type="match status" value="1"/>
</dbReference>
<dbReference type="OrthoDB" id="9809329at2"/>
<dbReference type="AlphaFoldDB" id="A0A3S4DHS8"/>
<dbReference type="PROSITE" id="PS50109">
    <property type="entry name" value="HIS_KIN"/>
    <property type="match status" value="1"/>
</dbReference>
<comment type="subcellular location">
    <subcellularLocation>
        <location evidence="2">Membrane</location>
        <topology evidence="2">Multi-pass membrane protein</topology>
    </subcellularLocation>
</comment>
<dbReference type="InterPro" id="IPR004358">
    <property type="entry name" value="Sig_transdc_His_kin-like_C"/>
</dbReference>
<dbReference type="InterPro" id="IPR005467">
    <property type="entry name" value="His_kinase_dom"/>
</dbReference>
<keyword evidence="10 11" id="KW-0472">Membrane</keyword>
<proteinExistence type="predicted"/>
<dbReference type="InterPro" id="IPR003594">
    <property type="entry name" value="HATPase_dom"/>
</dbReference>
<evidence type="ECO:0000256" key="10">
    <source>
        <dbReference type="ARBA" id="ARBA00023136"/>
    </source>
</evidence>
<dbReference type="CDD" id="cd00075">
    <property type="entry name" value="HATPase"/>
    <property type="match status" value="1"/>
</dbReference>
<dbReference type="InterPro" id="IPR003660">
    <property type="entry name" value="HAMP_dom"/>
</dbReference>
<dbReference type="RefSeq" id="WP_129610803.1">
    <property type="nucleotide sequence ID" value="NZ_UWOC01000178.1"/>
</dbReference>
<keyword evidence="7" id="KW-0418">Kinase</keyword>
<evidence type="ECO:0000259" key="13">
    <source>
        <dbReference type="PROSITE" id="PS50885"/>
    </source>
</evidence>
<feature type="domain" description="HAMP" evidence="13">
    <location>
        <begin position="195"/>
        <end position="248"/>
    </location>
</feature>
<dbReference type="PANTHER" id="PTHR45436:SF15">
    <property type="entry name" value="SENSOR HISTIDINE KINASE CUSS"/>
    <property type="match status" value="1"/>
</dbReference>
<evidence type="ECO:0000256" key="9">
    <source>
        <dbReference type="ARBA" id="ARBA00023012"/>
    </source>
</evidence>
<evidence type="ECO:0000256" key="4">
    <source>
        <dbReference type="ARBA" id="ARBA00022553"/>
    </source>
</evidence>
<dbReference type="SUPFAM" id="SSF55874">
    <property type="entry name" value="ATPase domain of HSP90 chaperone/DNA topoisomerase II/histidine kinase"/>
    <property type="match status" value="1"/>
</dbReference>
<evidence type="ECO:0000256" key="11">
    <source>
        <dbReference type="SAM" id="Phobius"/>
    </source>
</evidence>
<dbReference type="GO" id="GO:0000155">
    <property type="term" value="F:phosphorelay sensor kinase activity"/>
    <property type="evidence" value="ECO:0007669"/>
    <property type="project" value="InterPro"/>
</dbReference>
<dbReference type="InterPro" id="IPR050428">
    <property type="entry name" value="TCS_sensor_his_kinase"/>
</dbReference>
<protein>
    <recommendedName>
        <fullName evidence="3">histidine kinase</fullName>
        <ecNumber evidence="3">2.7.13.3</ecNumber>
    </recommendedName>
</protein>
<dbReference type="InterPro" id="IPR036890">
    <property type="entry name" value="HATPase_C_sf"/>
</dbReference>
<evidence type="ECO:0000256" key="8">
    <source>
        <dbReference type="ARBA" id="ARBA00022989"/>
    </source>
</evidence>
<dbReference type="CDD" id="cd00082">
    <property type="entry name" value="HisKA"/>
    <property type="match status" value="1"/>
</dbReference>
<keyword evidence="8 11" id="KW-1133">Transmembrane helix</keyword>
<comment type="caution">
    <text evidence="14">The sequence shown here is derived from an EMBL/GenBank/DDBJ whole genome shotgun (WGS) entry which is preliminary data.</text>
</comment>
<dbReference type="PRINTS" id="PR00344">
    <property type="entry name" value="BCTRLSENSOR"/>
</dbReference>
<dbReference type="EMBL" id="UWOC01000178">
    <property type="protein sequence ID" value="VCU10714.1"/>
    <property type="molecule type" value="Genomic_DNA"/>
</dbReference>
<sequence>MAVASPPPSLERILVRRLIAVQIAVLVLLVALMVGTLAVTGHLVNLETEDETIEVVREAIDRDEAGRLVLRETPALASLRARAPDRWFVLRDRRGGRLVEGEPPPVMVRIGDALDEIGQARLGWTMGPGEPDGPPGRMKWIETRAGRVQVLTGPGPRVTLRKVVMATAMVVVVAVVPGLVPLVLAVLLVTPTVVRRSMASLGTAAAAARAVDLDRPDVRLSTERVPEEALPLVSAVNEALDRVGRQYAEQRRFLADAAHELRTPIAVLQTRLDALPDGPSKDQLVEDVSRLGNLAQQLLDVQRLSAGGFDPRPVDLVAIAESVVSDLAPLAIAAGYALAFEAEVPRLPFHGDRLAIERALGNVVHNAIRHGGRRGTITVAAECTGCISVTDEGDGIPPAVRDVVFEPFSRIARDGGGTGLGLHLVRGIVRRHGGEVSVDTAPGGGACFRLCFPVSASAASMLAPAGTPST</sequence>
<name>A0A3S4DHS8_9BRAD</name>
<dbReference type="InterPro" id="IPR003661">
    <property type="entry name" value="HisK_dim/P_dom"/>
</dbReference>
<evidence type="ECO:0000313" key="14">
    <source>
        <dbReference type="EMBL" id="VCU10714.1"/>
    </source>
</evidence>
<keyword evidence="5" id="KW-0808">Transferase</keyword>
<keyword evidence="6 11" id="KW-0812">Transmembrane</keyword>
<feature type="transmembrane region" description="Helical" evidence="11">
    <location>
        <begin position="18"/>
        <end position="39"/>
    </location>
</feature>
<evidence type="ECO:0000256" key="2">
    <source>
        <dbReference type="ARBA" id="ARBA00004141"/>
    </source>
</evidence>
<evidence type="ECO:0000259" key="12">
    <source>
        <dbReference type="PROSITE" id="PS50109"/>
    </source>
</evidence>
<evidence type="ECO:0000256" key="3">
    <source>
        <dbReference type="ARBA" id="ARBA00012438"/>
    </source>
</evidence>
<gene>
    <name evidence="14" type="primary">kinB_1</name>
    <name evidence="14" type="ORF">RHODGE_RHODGE_03916</name>
</gene>
<dbReference type="Pfam" id="PF00512">
    <property type="entry name" value="HisKA"/>
    <property type="match status" value="1"/>
</dbReference>
<dbReference type="InterPro" id="IPR036097">
    <property type="entry name" value="HisK_dim/P_sf"/>
</dbReference>
<organism evidence="14 15">
    <name type="scientific">Rhodoplanes serenus</name>
    <dbReference type="NCBI Taxonomy" id="200615"/>
    <lineage>
        <taxon>Bacteria</taxon>
        <taxon>Pseudomonadati</taxon>
        <taxon>Pseudomonadota</taxon>
        <taxon>Alphaproteobacteria</taxon>
        <taxon>Hyphomicrobiales</taxon>
        <taxon>Nitrobacteraceae</taxon>
        <taxon>Rhodoplanes</taxon>
    </lineage>
</organism>